<sequence length="67" mass="7408">MTTDEKRDPPKQERGPLGDARPDSQEHDPRAGSAQKPEPVEKRPNVGMVKPTDYPKEDRDKSSPLGG</sequence>
<name>A0A7W6BMF7_9SPHN</name>
<gene>
    <name evidence="2" type="ORF">GGR43_002235</name>
</gene>
<reference evidence="2 3" key="1">
    <citation type="submission" date="2020-08" db="EMBL/GenBank/DDBJ databases">
        <title>Genomic Encyclopedia of Type Strains, Phase IV (KMG-IV): sequencing the most valuable type-strain genomes for metagenomic binning, comparative biology and taxonomic classification.</title>
        <authorList>
            <person name="Goeker M."/>
        </authorList>
    </citation>
    <scope>NUCLEOTIDE SEQUENCE [LARGE SCALE GENOMIC DNA]</scope>
    <source>
        <strain evidence="2 3">DSM 26189</strain>
    </source>
</reference>
<keyword evidence="3" id="KW-1185">Reference proteome</keyword>
<dbReference type="EMBL" id="JACIDT010000007">
    <property type="protein sequence ID" value="MBB3926515.1"/>
    <property type="molecule type" value="Genomic_DNA"/>
</dbReference>
<comment type="caution">
    <text evidence="2">The sequence shown here is derived from an EMBL/GenBank/DDBJ whole genome shotgun (WGS) entry which is preliminary data.</text>
</comment>
<proteinExistence type="predicted"/>
<organism evidence="2 3">
    <name type="scientific">Sphingobium jiangsuense</name>
    <dbReference type="NCBI Taxonomy" id="870476"/>
    <lineage>
        <taxon>Bacteria</taxon>
        <taxon>Pseudomonadati</taxon>
        <taxon>Pseudomonadota</taxon>
        <taxon>Alphaproteobacteria</taxon>
        <taxon>Sphingomonadales</taxon>
        <taxon>Sphingomonadaceae</taxon>
        <taxon>Sphingobium</taxon>
    </lineage>
</organism>
<evidence type="ECO:0000313" key="3">
    <source>
        <dbReference type="Proteomes" id="UP000571950"/>
    </source>
</evidence>
<feature type="compositionally biased region" description="Basic and acidic residues" evidence="1">
    <location>
        <begin position="1"/>
        <end position="30"/>
    </location>
</feature>
<evidence type="ECO:0000313" key="2">
    <source>
        <dbReference type="EMBL" id="MBB3926515.1"/>
    </source>
</evidence>
<dbReference type="Proteomes" id="UP000571950">
    <property type="component" value="Unassembled WGS sequence"/>
</dbReference>
<feature type="region of interest" description="Disordered" evidence="1">
    <location>
        <begin position="1"/>
        <end position="67"/>
    </location>
</feature>
<protein>
    <submittedName>
        <fullName evidence="2">Uncharacterized protein</fullName>
    </submittedName>
</protein>
<evidence type="ECO:0000256" key="1">
    <source>
        <dbReference type="SAM" id="MobiDB-lite"/>
    </source>
</evidence>
<dbReference type="AlphaFoldDB" id="A0A7W6BMF7"/>
<accession>A0A7W6BMF7</accession>
<dbReference type="RefSeq" id="WP_188072028.1">
    <property type="nucleotide sequence ID" value="NZ_BSPS01000040.1"/>
</dbReference>
<feature type="compositionally biased region" description="Basic and acidic residues" evidence="1">
    <location>
        <begin position="53"/>
        <end position="67"/>
    </location>
</feature>